<dbReference type="PROSITE" id="PS50850">
    <property type="entry name" value="MFS"/>
    <property type="match status" value="1"/>
</dbReference>
<protein>
    <recommendedName>
        <fullName evidence="9">Major facilitator superfamily (MFS) profile domain-containing protein</fullName>
    </recommendedName>
</protein>
<evidence type="ECO:0000256" key="3">
    <source>
        <dbReference type="ARBA" id="ARBA00022448"/>
    </source>
</evidence>
<organism evidence="10 11">
    <name type="scientific">Penicillium thymicola</name>
    <dbReference type="NCBI Taxonomy" id="293382"/>
    <lineage>
        <taxon>Eukaryota</taxon>
        <taxon>Fungi</taxon>
        <taxon>Dikarya</taxon>
        <taxon>Ascomycota</taxon>
        <taxon>Pezizomycotina</taxon>
        <taxon>Eurotiomycetes</taxon>
        <taxon>Eurotiomycetidae</taxon>
        <taxon>Eurotiales</taxon>
        <taxon>Aspergillaceae</taxon>
        <taxon>Penicillium</taxon>
    </lineage>
</organism>
<comment type="caution">
    <text evidence="10">The sequence shown here is derived from an EMBL/GenBank/DDBJ whole genome shotgun (WGS) entry which is preliminary data.</text>
</comment>
<feature type="compositionally biased region" description="Basic and acidic residues" evidence="7">
    <location>
        <begin position="217"/>
        <end position="232"/>
    </location>
</feature>
<dbReference type="Pfam" id="PF07690">
    <property type="entry name" value="MFS_1"/>
    <property type="match status" value="1"/>
</dbReference>
<evidence type="ECO:0000256" key="5">
    <source>
        <dbReference type="ARBA" id="ARBA00022989"/>
    </source>
</evidence>
<feature type="transmembrane region" description="Helical" evidence="8">
    <location>
        <begin position="69"/>
        <end position="88"/>
    </location>
</feature>
<dbReference type="InterPro" id="IPR020846">
    <property type="entry name" value="MFS_dom"/>
</dbReference>
<keyword evidence="5 8" id="KW-1133">Transmembrane helix</keyword>
<proteinExistence type="inferred from homology"/>
<dbReference type="InterPro" id="IPR050930">
    <property type="entry name" value="MFS_Vesicular_Transporter"/>
</dbReference>
<feature type="transmembrane region" description="Helical" evidence="8">
    <location>
        <begin position="130"/>
        <end position="148"/>
    </location>
</feature>
<evidence type="ECO:0000256" key="2">
    <source>
        <dbReference type="ARBA" id="ARBA00006829"/>
    </source>
</evidence>
<evidence type="ECO:0000256" key="6">
    <source>
        <dbReference type="ARBA" id="ARBA00023136"/>
    </source>
</evidence>
<evidence type="ECO:0000313" key="11">
    <source>
        <dbReference type="Proteomes" id="UP001227192"/>
    </source>
</evidence>
<feature type="region of interest" description="Disordered" evidence="7">
    <location>
        <begin position="217"/>
        <end position="246"/>
    </location>
</feature>
<evidence type="ECO:0000256" key="7">
    <source>
        <dbReference type="SAM" id="MobiDB-lite"/>
    </source>
</evidence>
<keyword evidence="6 8" id="KW-0472">Membrane</keyword>
<dbReference type="AlphaFoldDB" id="A0AAI9TNM1"/>
<comment type="subcellular location">
    <subcellularLocation>
        <location evidence="1">Membrane</location>
        <topology evidence="1">Multi-pass membrane protein</topology>
    </subcellularLocation>
</comment>
<reference evidence="10" key="1">
    <citation type="submission" date="2015-06" db="EMBL/GenBank/DDBJ databases">
        <authorList>
            <person name="Nguyen H."/>
        </authorList>
    </citation>
    <scope>NUCLEOTIDE SEQUENCE</scope>
    <source>
        <strain evidence="10">DAOM 180753</strain>
    </source>
</reference>
<evidence type="ECO:0000313" key="10">
    <source>
        <dbReference type="EMBL" id="KAJ9490607.1"/>
    </source>
</evidence>
<dbReference type="InterPro" id="IPR011701">
    <property type="entry name" value="MFS"/>
</dbReference>
<gene>
    <name evidence="10" type="ORF">VN97_g2634</name>
</gene>
<feature type="transmembrane region" description="Helical" evidence="8">
    <location>
        <begin position="304"/>
        <end position="324"/>
    </location>
</feature>
<sequence>MERPVDIMRAASDHREPWGFRWRSSTYFIVVTVAVALLTDMYLYGFIVPLLPFVLEHRLGLDPSLTQRISTALLSQTALVMVVASPLIGYHADRSGAKRAWLLFGLAGALLGSLILAMATSLWVFFTGRLVQSLASTGLWVVGLATLADNVPAGELGKMYGFVTIAIGVGTSGGPLVAGVLFDVGGYWAAWSSVLFVIVFDVILRCLMLERSRDTSPPVRAERDAQDPEREALLPPSTDPDQQTTGQAVSEKTGIQFYLCLCSNGRFIGGVVSYFCFAVLTASFDTTLPLHVRDAFHWGSLPAGLLFAAFQGPAVFFSVPVGWLKDRVGTRYPTTIGFALLVPLMWLIGVPGDKRFPWASEERIGSIIYSVAVTSIGIVICLLNGVGMMEATQAVDEIEGKNPGIFGPNGGYSRAISVSSISWTMGMFVGPILSGYGTEQIGYYEMNCVLGSLSPPLSDFFMFSTLTATSGDVRTLFFDRLPESKIFPELLPQCQPIFFPQIPSTMYFPLYKLPTDLPKFPQTPRHS</sequence>
<dbReference type="PANTHER" id="PTHR23506:SF35">
    <property type="entry name" value="MAJOR FACILITATOR SUPERFAMILY (MFS) PROFILE DOMAIN-CONTAINING PROTEIN-RELATED"/>
    <property type="match status" value="1"/>
</dbReference>
<comment type="similarity">
    <text evidence="2">Belongs to the major facilitator superfamily. Vesicular transporter family.</text>
</comment>
<name>A0AAI9TNM1_PENTH</name>
<feature type="transmembrane region" description="Helical" evidence="8">
    <location>
        <begin position="336"/>
        <end position="352"/>
    </location>
</feature>
<keyword evidence="11" id="KW-1185">Reference proteome</keyword>
<evidence type="ECO:0000256" key="4">
    <source>
        <dbReference type="ARBA" id="ARBA00022692"/>
    </source>
</evidence>
<dbReference type="InterPro" id="IPR001958">
    <property type="entry name" value="Tet-R_TetA/multi-R_MdtG-like"/>
</dbReference>
<evidence type="ECO:0000256" key="8">
    <source>
        <dbReference type="SAM" id="Phobius"/>
    </source>
</evidence>
<feature type="transmembrane region" description="Helical" evidence="8">
    <location>
        <begin position="27"/>
        <end position="49"/>
    </location>
</feature>
<dbReference type="EMBL" id="LACB01000052">
    <property type="protein sequence ID" value="KAJ9490607.1"/>
    <property type="molecule type" value="Genomic_DNA"/>
</dbReference>
<evidence type="ECO:0000256" key="1">
    <source>
        <dbReference type="ARBA" id="ARBA00004141"/>
    </source>
</evidence>
<accession>A0AAI9TNM1</accession>
<dbReference type="PANTHER" id="PTHR23506">
    <property type="entry name" value="GH10249P"/>
    <property type="match status" value="1"/>
</dbReference>
<dbReference type="GO" id="GO:0022857">
    <property type="term" value="F:transmembrane transporter activity"/>
    <property type="evidence" value="ECO:0007669"/>
    <property type="project" value="InterPro"/>
</dbReference>
<dbReference type="Proteomes" id="UP001227192">
    <property type="component" value="Unassembled WGS sequence"/>
</dbReference>
<dbReference type="GO" id="GO:0016020">
    <property type="term" value="C:membrane"/>
    <property type="evidence" value="ECO:0007669"/>
    <property type="project" value="UniProtKB-SubCell"/>
</dbReference>
<feature type="transmembrane region" description="Helical" evidence="8">
    <location>
        <begin position="267"/>
        <end position="284"/>
    </location>
</feature>
<feature type="transmembrane region" description="Helical" evidence="8">
    <location>
        <begin position="100"/>
        <end position="124"/>
    </location>
</feature>
<keyword evidence="4 8" id="KW-0812">Transmembrane</keyword>
<dbReference type="PRINTS" id="PR01035">
    <property type="entry name" value="TCRTETA"/>
</dbReference>
<feature type="transmembrane region" description="Helical" evidence="8">
    <location>
        <begin position="364"/>
        <end position="383"/>
    </location>
</feature>
<feature type="domain" description="Major facilitator superfamily (MFS) profile" evidence="9">
    <location>
        <begin position="29"/>
        <end position="482"/>
    </location>
</feature>
<feature type="transmembrane region" description="Helical" evidence="8">
    <location>
        <begin position="160"/>
        <end position="182"/>
    </location>
</feature>
<keyword evidence="3" id="KW-0813">Transport</keyword>
<dbReference type="Gene3D" id="1.20.1250.20">
    <property type="entry name" value="MFS general substrate transporter like domains"/>
    <property type="match status" value="1"/>
</dbReference>
<dbReference type="SUPFAM" id="SSF103473">
    <property type="entry name" value="MFS general substrate transporter"/>
    <property type="match status" value="1"/>
</dbReference>
<dbReference type="InterPro" id="IPR036259">
    <property type="entry name" value="MFS_trans_sf"/>
</dbReference>
<reference evidence="10" key="2">
    <citation type="journal article" date="2016" name="Fungal Biol.">
        <title>Ochratoxin A production by Penicillium thymicola.</title>
        <authorList>
            <person name="Nguyen H.D.T."/>
            <person name="McMullin D.R."/>
            <person name="Ponomareva E."/>
            <person name="Riley R."/>
            <person name="Pomraning K.R."/>
            <person name="Baker S.E."/>
            <person name="Seifert K.A."/>
        </authorList>
    </citation>
    <scope>NUCLEOTIDE SEQUENCE</scope>
    <source>
        <strain evidence="10">DAOM 180753</strain>
    </source>
</reference>
<dbReference type="CDD" id="cd17325">
    <property type="entry name" value="MFS_MdtG_SLC18_like"/>
    <property type="match status" value="1"/>
</dbReference>
<feature type="transmembrane region" description="Helical" evidence="8">
    <location>
        <begin position="188"/>
        <end position="207"/>
    </location>
</feature>
<evidence type="ECO:0000259" key="9">
    <source>
        <dbReference type="PROSITE" id="PS50850"/>
    </source>
</evidence>